<evidence type="ECO:0000313" key="1">
    <source>
        <dbReference type="EMBL" id="AQQ53107.1"/>
    </source>
</evidence>
<accession>A0A1Q2KZ79</accession>
<reference evidence="1 2" key="1">
    <citation type="submission" date="2017-02" db="EMBL/GenBank/DDBJ databases">
        <title>The complete genomic sequence of a novel cold adapted crude oil-degrading bacterium Planococcus qaidamina Y42.</title>
        <authorList>
            <person name="Yang R."/>
        </authorList>
    </citation>
    <scope>NUCLEOTIDE SEQUENCE [LARGE SCALE GENOMIC DNA]</scope>
    <source>
        <strain evidence="1 2">Y42</strain>
    </source>
</reference>
<sequence>MGLFRSLFFKHKILVAETVGYKNYTEIAQRLYQNGISFETVIERPNTTIGNVMQDAMDETERAFHSIYVKKEDEHSAKKALE</sequence>
<dbReference type="RefSeq" id="WP_077588989.1">
    <property type="nucleotide sequence ID" value="NZ_CP019640.1"/>
</dbReference>
<dbReference type="EMBL" id="CP019640">
    <property type="protein sequence ID" value="AQQ53107.1"/>
    <property type="molecule type" value="Genomic_DNA"/>
</dbReference>
<dbReference type="KEGG" id="pmar:B0X71_08365"/>
<keyword evidence="2" id="KW-1185">Reference proteome</keyword>
<name>A0A1Q2KZ79_9BACL</name>
<organism evidence="1 2">
    <name type="scientific">Planococcus lenghuensis</name>
    <dbReference type="NCBI Taxonomy" id="2213202"/>
    <lineage>
        <taxon>Bacteria</taxon>
        <taxon>Bacillati</taxon>
        <taxon>Bacillota</taxon>
        <taxon>Bacilli</taxon>
        <taxon>Bacillales</taxon>
        <taxon>Caryophanaceae</taxon>
        <taxon>Planococcus</taxon>
    </lineage>
</organism>
<proteinExistence type="predicted"/>
<dbReference type="AlphaFoldDB" id="A0A1Q2KZ79"/>
<evidence type="ECO:0000313" key="2">
    <source>
        <dbReference type="Proteomes" id="UP000188184"/>
    </source>
</evidence>
<gene>
    <name evidence="1" type="ORF">B0X71_08365</name>
</gene>
<dbReference type="Proteomes" id="UP000188184">
    <property type="component" value="Chromosome"/>
</dbReference>
<protein>
    <submittedName>
        <fullName evidence="1">Uncharacterized protein</fullName>
    </submittedName>
</protein>